<dbReference type="KEGG" id="temp:RBB75_20655"/>
<organism evidence="2">
    <name type="scientific">Tunturiibacter empetritectus</name>
    <dbReference type="NCBI Taxonomy" id="3069691"/>
    <lineage>
        <taxon>Bacteria</taxon>
        <taxon>Pseudomonadati</taxon>
        <taxon>Acidobacteriota</taxon>
        <taxon>Terriglobia</taxon>
        <taxon>Terriglobales</taxon>
        <taxon>Acidobacteriaceae</taxon>
        <taxon>Tunturiibacter</taxon>
    </lineage>
</organism>
<dbReference type="PANTHER" id="PTHR43581:SF4">
    <property type="entry name" value="ATP_GTP PHOSPHATASE"/>
    <property type="match status" value="1"/>
</dbReference>
<dbReference type="Gene3D" id="3.40.50.300">
    <property type="entry name" value="P-loop containing nucleotide triphosphate hydrolases"/>
    <property type="match status" value="1"/>
</dbReference>
<dbReference type="AlphaFoldDB" id="A0AAU7ZJR1"/>
<dbReference type="InterPro" id="IPR027417">
    <property type="entry name" value="P-loop_NTPase"/>
</dbReference>
<reference evidence="2" key="2">
    <citation type="journal article" date="2024" name="Environ. Microbiol.">
        <title>Genome analysis and description of Tunturibacter gen. nov. expands the diversity of Terriglobia in tundra soils.</title>
        <authorList>
            <person name="Messyasz A."/>
            <person name="Mannisto M.K."/>
            <person name="Kerkhof L.J."/>
            <person name="Haggblom M.M."/>
        </authorList>
    </citation>
    <scope>NUCLEOTIDE SEQUENCE</scope>
    <source>
        <strain evidence="2">M8UP23</strain>
    </source>
</reference>
<feature type="domain" description="Endonuclease GajA/Old nuclease/RecF-like AAA" evidence="1">
    <location>
        <begin position="239"/>
        <end position="346"/>
    </location>
</feature>
<accession>A0AAU7ZJR1</accession>
<geneLocation type="plasmid" evidence="2">
    <name>unnamed1</name>
</geneLocation>
<evidence type="ECO:0000259" key="1">
    <source>
        <dbReference type="Pfam" id="PF13175"/>
    </source>
</evidence>
<dbReference type="Pfam" id="PF13175">
    <property type="entry name" value="AAA_15"/>
    <property type="match status" value="2"/>
</dbReference>
<proteinExistence type="predicted"/>
<reference evidence="2" key="1">
    <citation type="submission" date="2023-08" db="EMBL/GenBank/DDBJ databases">
        <authorList>
            <person name="Messyasz A."/>
            <person name="Mannisto M.K."/>
            <person name="Kerkhof L.J."/>
            <person name="Haggblom M."/>
        </authorList>
    </citation>
    <scope>NUCLEOTIDE SEQUENCE</scope>
    <source>
        <strain evidence="2">M8UP23</strain>
        <plasmid evidence="2">unnamed1</plasmid>
    </source>
</reference>
<dbReference type="PANTHER" id="PTHR43581">
    <property type="entry name" value="ATP/GTP PHOSPHATASE"/>
    <property type="match status" value="1"/>
</dbReference>
<dbReference type="SUPFAM" id="SSF52540">
    <property type="entry name" value="P-loop containing nucleoside triphosphate hydrolases"/>
    <property type="match status" value="1"/>
</dbReference>
<dbReference type="RefSeq" id="WP_353070505.1">
    <property type="nucleotide sequence ID" value="NZ_CP132933.1"/>
</dbReference>
<protein>
    <submittedName>
        <fullName evidence="2">AAA family ATPase</fullName>
    </submittedName>
</protein>
<dbReference type="InterPro" id="IPR041685">
    <property type="entry name" value="AAA_GajA/Old/RecF-like"/>
</dbReference>
<name>A0AAU7ZJR1_9BACT</name>
<evidence type="ECO:0000313" key="2">
    <source>
        <dbReference type="EMBL" id="XCB28849.1"/>
    </source>
</evidence>
<gene>
    <name evidence="2" type="ORF">RBB75_20655</name>
</gene>
<dbReference type="InterPro" id="IPR051396">
    <property type="entry name" value="Bact_Antivir_Def_Nuclease"/>
</dbReference>
<keyword evidence="2" id="KW-0614">Plasmid</keyword>
<sequence length="604" mass="66853">MNVCISRLQIEHFRGIKSCEISFGQHTVLVGPNNSGKTTIIEALALLFGRDKLIRALTEHDFYGGDPQPISRFRLIATLSGFKGNDPAEHSDWFRNDRGIPKWQDPQTGKVYALRSDPAWQLVCQIAFAARFDRPSLEVDTCRYFHDGDVFADPSLCQLVPSQLLRDIGFFLVPANRTWDRMISFGSELFRRVLTSGDGLPAEAVLLERDRLRRPQSPLEEDTNLTQTVSQLNAELSGFFISAPELRLRVTSTDSDGLLDAVVPHYAHRNSDICLPARRQGSGLVSLQSLFLLLQFGRRRAKEGKGFWMAIEEPELHVPPPLQRRLVQRIQSLSTQTFVSTHSPTIGALSHPSAVVILKNSAGVMTSTPLQDVALTPNSTNAVRKLFQLNRADTIAALMHDVVLIPEGKTDCEWLALLLRAVDTHQGWSSNEDCTFGAYVGLIPTQDGAVVTSYEHLQSLHPALACIVDGDIAGKDYVSTLLKLPVPPKHVLRWCDDWTIENVIGWLIDADSEKALKGLHSVGISASSTSSLVQNLKSKDRTNGGLKQDFLAYENVVDVIASTDACIVRTRVLLNAMTCLLIGQETDLFVFDKPPASDVKVFQP</sequence>
<dbReference type="EMBL" id="CP132933">
    <property type="protein sequence ID" value="XCB28849.1"/>
    <property type="molecule type" value="Genomic_DNA"/>
</dbReference>
<feature type="domain" description="Endonuclease GajA/Old nuclease/RecF-like AAA" evidence="1">
    <location>
        <begin position="5"/>
        <end position="51"/>
    </location>
</feature>